<sequence>MLSLTACSGLLFFPSKQWVRTPADINLAYEDIELVTADNIKLSAWWLKTDQPVKGTVLFLHGNAENISTHIASVHWLPERGYQVLMLDYRGYGRSEGTPSLPAVFMDIEAGFNWLKNSEDVAGKPVFLLAQSLGAAMGGFSVGDNPEFRNMLNAVVLDAGFGSYSEIAKEVASRSWLTWPFQYPVAWSMPDEYNLDAVIHQISPTPLLIIHGTQDAVIPFAEGERLFGLAVKPKSFLRYDGPHIGTFYDVGNRDLLLQFFNNSTTAQ</sequence>
<dbReference type="Gene3D" id="3.40.50.1820">
    <property type="entry name" value="alpha/beta hydrolase"/>
    <property type="match status" value="1"/>
</dbReference>
<dbReference type="Proteomes" id="UP000193450">
    <property type="component" value="Chromosome"/>
</dbReference>
<proteinExistence type="predicted"/>
<accession>A0A1X9NH44</accession>
<dbReference type="AlphaFoldDB" id="A0A1X9NH44"/>
<dbReference type="InterPro" id="IPR029058">
    <property type="entry name" value="AB_hydrolase_fold"/>
</dbReference>
<protein>
    <recommendedName>
        <fullName evidence="1">Serine aminopeptidase S33 domain-containing protein</fullName>
    </recommendedName>
</protein>
<reference evidence="2 3" key="1">
    <citation type="submission" date="2016-11" db="EMBL/GenBank/DDBJ databases">
        <title>Trade-off between light-utilization and light-protection in marine flavobacteria.</title>
        <authorList>
            <person name="Kumagai Y."/>
        </authorList>
    </citation>
    <scope>NUCLEOTIDE SEQUENCE [LARGE SCALE GENOMIC DNA]</scope>
    <source>
        <strain evidence="2 3">NBRC 107125</strain>
    </source>
</reference>
<feature type="domain" description="Serine aminopeptidase S33" evidence="1">
    <location>
        <begin position="52"/>
        <end position="147"/>
    </location>
</feature>
<dbReference type="PANTHER" id="PTHR12277:SF81">
    <property type="entry name" value="PROTEIN ABHD13"/>
    <property type="match status" value="1"/>
</dbReference>
<dbReference type="KEGG" id="osg:BST96_14200"/>
<dbReference type="Pfam" id="PF12146">
    <property type="entry name" value="Hydrolase_4"/>
    <property type="match status" value="1"/>
</dbReference>
<dbReference type="EMBL" id="CP019343">
    <property type="protein sequence ID" value="ARN75165.1"/>
    <property type="molecule type" value="Genomic_DNA"/>
</dbReference>
<evidence type="ECO:0000313" key="3">
    <source>
        <dbReference type="Proteomes" id="UP000193450"/>
    </source>
</evidence>
<name>A0A1X9NH44_9GAMM</name>
<evidence type="ECO:0000259" key="1">
    <source>
        <dbReference type="Pfam" id="PF12146"/>
    </source>
</evidence>
<gene>
    <name evidence="2" type="ORF">BST96_14200</name>
</gene>
<dbReference type="InterPro" id="IPR022742">
    <property type="entry name" value="Hydrolase_4"/>
</dbReference>
<dbReference type="STRING" id="716816.BST96_14200"/>
<dbReference type="SUPFAM" id="SSF53474">
    <property type="entry name" value="alpha/beta-Hydrolases"/>
    <property type="match status" value="1"/>
</dbReference>
<keyword evidence="3" id="KW-1185">Reference proteome</keyword>
<evidence type="ECO:0000313" key="2">
    <source>
        <dbReference type="EMBL" id="ARN75165.1"/>
    </source>
</evidence>
<organism evidence="2 3">
    <name type="scientific">Oceanicoccus sagamiensis</name>
    <dbReference type="NCBI Taxonomy" id="716816"/>
    <lineage>
        <taxon>Bacteria</taxon>
        <taxon>Pseudomonadati</taxon>
        <taxon>Pseudomonadota</taxon>
        <taxon>Gammaproteobacteria</taxon>
        <taxon>Cellvibrionales</taxon>
        <taxon>Spongiibacteraceae</taxon>
        <taxon>Oceanicoccus</taxon>
    </lineage>
</organism>
<dbReference type="PANTHER" id="PTHR12277">
    <property type="entry name" value="ALPHA/BETA HYDROLASE DOMAIN-CONTAINING PROTEIN"/>
    <property type="match status" value="1"/>
</dbReference>